<evidence type="ECO:0000313" key="1">
    <source>
        <dbReference type="EMBL" id="CAE0247739.1"/>
    </source>
</evidence>
<dbReference type="AlphaFoldDB" id="A0A7S3D6E6"/>
<evidence type="ECO:0000313" key="2">
    <source>
        <dbReference type="EMBL" id="CAE0247740.1"/>
    </source>
</evidence>
<accession>A0A7S3D6E6</accession>
<protein>
    <submittedName>
        <fullName evidence="1">Uncharacterized protein</fullName>
    </submittedName>
</protein>
<dbReference type="EMBL" id="HBIB01015366">
    <property type="protein sequence ID" value="CAE0247739.1"/>
    <property type="molecule type" value="Transcribed_RNA"/>
</dbReference>
<organism evidence="1">
    <name type="scientific">Palpitomonas bilix</name>
    <dbReference type="NCBI Taxonomy" id="652834"/>
    <lineage>
        <taxon>Eukaryota</taxon>
        <taxon>Eukaryota incertae sedis</taxon>
    </lineage>
</organism>
<gene>
    <name evidence="1" type="ORF">PBIL07802_LOCUS9931</name>
    <name evidence="2" type="ORF">PBIL07802_LOCUS9932</name>
</gene>
<sequence>MTTDLLTDDSARVQKILDNKYAFGANFLPKKEECDEPFTTTSQCKSPFTTMKLSCCHDEDASEHDILVVRAGNDHEERMQIPVAEVLVDENRVTRTSDNRIRPQERDEQQQITLDRLCPGQPTVVPRVPATIEWKEGKQDVVLGDAAAAAKNFEEAEQEKKRALFILFSKCTVLSNATTLLLYFFACHLLSSPPPPRSPAPLLSRPTPSLLVFSCTVFADHLA</sequence>
<name>A0A7S3D6E6_9EUKA</name>
<reference evidence="1" key="1">
    <citation type="submission" date="2021-01" db="EMBL/GenBank/DDBJ databases">
        <authorList>
            <person name="Corre E."/>
            <person name="Pelletier E."/>
            <person name="Niang G."/>
            <person name="Scheremetjew M."/>
            <person name="Finn R."/>
            <person name="Kale V."/>
            <person name="Holt S."/>
            <person name="Cochrane G."/>
            <person name="Meng A."/>
            <person name="Brown T."/>
            <person name="Cohen L."/>
        </authorList>
    </citation>
    <scope>NUCLEOTIDE SEQUENCE</scope>
    <source>
        <strain evidence="1">NIES-2562</strain>
    </source>
</reference>
<dbReference type="EMBL" id="HBIB01015367">
    <property type="protein sequence ID" value="CAE0247740.1"/>
    <property type="molecule type" value="Transcribed_RNA"/>
</dbReference>
<proteinExistence type="predicted"/>